<dbReference type="InterPro" id="IPR027417">
    <property type="entry name" value="P-loop_NTPase"/>
</dbReference>
<dbReference type="InterPro" id="IPR003593">
    <property type="entry name" value="AAA+_ATPase"/>
</dbReference>
<dbReference type="GO" id="GO:0005524">
    <property type="term" value="F:ATP binding"/>
    <property type="evidence" value="ECO:0007669"/>
    <property type="project" value="InterPro"/>
</dbReference>
<dbReference type="Gene3D" id="3.40.50.300">
    <property type="entry name" value="P-loop containing nucleotide triphosphate hydrolases"/>
    <property type="match status" value="1"/>
</dbReference>
<dbReference type="Proteomes" id="UP000461730">
    <property type="component" value="Unassembled WGS sequence"/>
</dbReference>
<evidence type="ECO:0000313" key="2">
    <source>
        <dbReference type="EMBL" id="MVT10288.1"/>
    </source>
</evidence>
<sequence length="323" mass="37126">MSNSLFNRTINIKSFPLKEDNSGYVADEALIQAIEMAIALHKPLIVSGEPGTGKTRLAHWVAAQLHRQTQNQEYPFLPEALVFNTKSISTAADLFYHYDAVSHFQNKDNQPTEQFIELCAMGKAIAQSHGKEAKNLEELKRLKDFQKLSNFPCSSVVLIDEIDKAPRDFPNDLLNEIERYQFRIKELNLEIETNKNARMLVILTSNSEKSLPNAFLRRCIFYHIPFPNEEKLLKIATARLGKDQPSFAMACKKFMEYRQKALNKKPATSEFLDWLRILDDYGLLNISEFGMKGNQEQQLNYRTSLNALVKTKEDIEKIESLNF</sequence>
<protein>
    <submittedName>
        <fullName evidence="2">AAA family ATPase</fullName>
    </submittedName>
</protein>
<proteinExistence type="predicted"/>
<comment type="caution">
    <text evidence="2">The sequence shown here is derived from an EMBL/GenBank/DDBJ whole genome shotgun (WGS) entry which is preliminary data.</text>
</comment>
<organism evidence="2 3">
    <name type="scientific">Chitinophaga tropicalis</name>
    <dbReference type="NCBI Taxonomy" id="2683588"/>
    <lineage>
        <taxon>Bacteria</taxon>
        <taxon>Pseudomonadati</taxon>
        <taxon>Bacteroidota</taxon>
        <taxon>Chitinophagia</taxon>
        <taxon>Chitinophagales</taxon>
        <taxon>Chitinophagaceae</taxon>
        <taxon>Chitinophaga</taxon>
    </lineage>
</organism>
<dbReference type="GO" id="GO:0016887">
    <property type="term" value="F:ATP hydrolysis activity"/>
    <property type="evidence" value="ECO:0007669"/>
    <property type="project" value="InterPro"/>
</dbReference>
<dbReference type="EMBL" id="WRXN01000008">
    <property type="protein sequence ID" value="MVT10288.1"/>
    <property type="molecule type" value="Genomic_DNA"/>
</dbReference>
<feature type="domain" description="AAA+ ATPase" evidence="1">
    <location>
        <begin position="40"/>
        <end position="230"/>
    </location>
</feature>
<dbReference type="InterPro" id="IPR003959">
    <property type="entry name" value="ATPase_AAA_core"/>
</dbReference>
<evidence type="ECO:0000259" key="1">
    <source>
        <dbReference type="SMART" id="SM00382"/>
    </source>
</evidence>
<dbReference type="Pfam" id="PF00004">
    <property type="entry name" value="AAA"/>
    <property type="match status" value="1"/>
</dbReference>
<gene>
    <name evidence="2" type="ORF">GO493_18595</name>
</gene>
<reference evidence="2 3" key="1">
    <citation type="submission" date="2019-12" db="EMBL/GenBank/DDBJ databases">
        <title>Chitinophaga sp. strain ysch24 (GDMCC 1.1355), whole genome shotgun sequence.</title>
        <authorList>
            <person name="Zhang X."/>
        </authorList>
    </citation>
    <scope>NUCLEOTIDE SEQUENCE [LARGE SCALE GENOMIC DNA]</scope>
    <source>
        <strain evidence="3">ysch24</strain>
    </source>
</reference>
<accession>A0A7K1U7E9</accession>
<keyword evidence="3" id="KW-1185">Reference proteome</keyword>
<evidence type="ECO:0000313" key="3">
    <source>
        <dbReference type="Proteomes" id="UP000461730"/>
    </source>
</evidence>
<dbReference type="RefSeq" id="WP_157307735.1">
    <property type="nucleotide sequence ID" value="NZ_WRXN01000008.1"/>
</dbReference>
<dbReference type="SUPFAM" id="SSF52540">
    <property type="entry name" value="P-loop containing nucleoside triphosphate hydrolases"/>
    <property type="match status" value="1"/>
</dbReference>
<name>A0A7K1U7E9_9BACT</name>
<dbReference type="SMART" id="SM00382">
    <property type="entry name" value="AAA"/>
    <property type="match status" value="1"/>
</dbReference>
<dbReference type="AlphaFoldDB" id="A0A7K1U7E9"/>
<dbReference type="CDD" id="cd00009">
    <property type="entry name" value="AAA"/>
    <property type="match status" value="1"/>
</dbReference>